<dbReference type="Gene3D" id="1.10.3290.10">
    <property type="entry name" value="Fido-like domain"/>
    <property type="match status" value="1"/>
</dbReference>
<reference evidence="1" key="1">
    <citation type="journal article" date="2014" name="Front. Microbiol.">
        <title>High frequency of phylogenetically diverse reductive dehalogenase-homologous genes in deep subseafloor sedimentary metagenomes.</title>
        <authorList>
            <person name="Kawai M."/>
            <person name="Futagami T."/>
            <person name="Toyoda A."/>
            <person name="Takaki Y."/>
            <person name="Nishi S."/>
            <person name="Hori S."/>
            <person name="Arai W."/>
            <person name="Tsubouchi T."/>
            <person name="Morono Y."/>
            <person name="Uchiyama I."/>
            <person name="Ito T."/>
            <person name="Fujiyama A."/>
            <person name="Inagaki F."/>
            <person name="Takami H."/>
        </authorList>
    </citation>
    <scope>NUCLEOTIDE SEQUENCE</scope>
    <source>
        <strain evidence="1">Expedition CK06-06</strain>
    </source>
</reference>
<dbReference type="AlphaFoldDB" id="X0ZZB2"/>
<organism evidence="1">
    <name type="scientific">marine sediment metagenome</name>
    <dbReference type="NCBI Taxonomy" id="412755"/>
    <lineage>
        <taxon>unclassified sequences</taxon>
        <taxon>metagenomes</taxon>
        <taxon>ecological metagenomes</taxon>
    </lineage>
</organism>
<gene>
    <name evidence="1" type="ORF">S01H4_34719</name>
</gene>
<name>X0ZZB2_9ZZZZ</name>
<accession>X0ZZB2</accession>
<dbReference type="SUPFAM" id="SSF140931">
    <property type="entry name" value="Fic-like"/>
    <property type="match status" value="1"/>
</dbReference>
<dbReference type="EMBL" id="BART01018387">
    <property type="protein sequence ID" value="GAG74894.1"/>
    <property type="molecule type" value="Genomic_DNA"/>
</dbReference>
<protein>
    <recommendedName>
        <fullName evidence="2">Filamentation induced by cAMP protein Fic</fullName>
    </recommendedName>
</protein>
<evidence type="ECO:0008006" key="2">
    <source>
        <dbReference type="Google" id="ProtNLM"/>
    </source>
</evidence>
<dbReference type="InterPro" id="IPR036597">
    <property type="entry name" value="Fido-like_dom_sf"/>
</dbReference>
<sequence>MQLVDYGLLEKPTLYISDFFERNKGFYYDSLSRVRQTNNLKQWIKFFLTGVIATAEKASDTFKKIIELRKEYDNKIRSFGSSAQNGGKLLLGMFSTPMMNKNEVAKKLGVSYNVAARLIKRFLKSNMVVEYIPSGTKKRYYALWEYLNLFR</sequence>
<comment type="caution">
    <text evidence="1">The sequence shown here is derived from an EMBL/GenBank/DDBJ whole genome shotgun (WGS) entry which is preliminary data.</text>
</comment>
<evidence type="ECO:0000313" key="1">
    <source>
        <dbReference type="EMBL" id="GAG74894.1"/>
    </source>
</evidence>
<proteinExistence type="predicted"/>